<keyword evidence="8" id="KW-1185">Reference proteome</keyword>
<sequence>MVADTKTSKETLQGFYRSHAELSDDPKLSVHVLTTGSWPLSRTTDSSCNLPIEVSAPYEKSKSYYLGLHTHKKLSLQPNMGNAEIIATFGNGHKHELHVSTYQMTTDTPRKSEFEKLQTRKSVEENIRPQIEAAIARIMKFRKQLDHSNVITEVTKELMSLFLPNPIDIKKRIESLIDRDYLERDSIDTNLYRYLA</sequence>
<dbReference type="InterPro" id="IPR036317">
    <property type="entry name" value="Cullin_homology_sf"/>
</dbReference>
<dbReference type="PROSITE" id="PS50069">
    <property type="entry name" value="CULLIN_2"/>
    <property type="match status" value="1"/>
</dbReference>
<dbReference type="InterPro" id="IPR045093">
    <property type="entry name" value="Cullin"/>
</dbReference>
<dbReference type="FunFam" id="1.10.10.10:FF:000014">
    <property type="entry name" value="Cullin 1"/>
    <property type="match status" value="1"/>
</dbReference>
<dbReference type="InterPro" id="IPR016157">
    <property type="entry name" value="Cullin_CS"/>
</dbReference>
<evidence type="ECO:0000313" key="7">
    <source>
        <dbReference type="EnsemblPlants" id="KEH22341"/>
    </source>
</evidence>
<evidence type="ECO:0000256" key="2">
    <source>
        <dbReference type="ARBA" id="ARBA00022843"/>
    </source>
</evidence>
<dbReference type="Gene3D" id="1.10.10.10">
    <property type="entry name" value="Winged helix-like DNA-binding domain superfamily/Winged helix DNA-binding domain"/>
    <property type="match status" value="1"/>
</dbReference>
<dbReference type="InterPro" id="IPR016158">
    <property type="entry name" value="Cullin_homology"/>
</dbReference>
<dbReference type="InterPro" id="IPR059120">
    <property type="entry name" value="Cullin-like_AB"/>
</dbReference>
<dbReference type="EMBL" id="CM001223">
    <property type="protein sequence ID" value="KEH22341.1"/>
    <property type="molecule type" value="Genomic_DNA"/>
</dbReference>
<evidence type="ECO:0000313" key="5">
    <source>
        <dbReference type="EMBL" id="KEH22341.1"/>
    </source>
</evidence>
<dbReference type="PANTHER" id="PTHR11932">
    <property type="entry name" value="CULLIN"/>
    <property type="match status" value="1"/>
</dbReference>
<protein>
    <submittedName>
        <fullName evidence="6">Cullin 3B</fullName>
    </submittedName>
</protein>
<evidence type="ECO:0000256" key="3">
    <source>
        <dbReference type="PROSITE-ProRule" id="PRU00330"/>
    </source>
</evidence>
<accession>A0A072TY11</accession>
<reference evidence="6 8" key="1">
    <citation type="journal article" date="2011" name="Nature">
        <title>The Medicago genome provides insight into the evolution of rhizobial symbioses.</title>
        <authorList>
            <person name="Young N.D."/>
            <person name="Debelle F."/>
            <person name="Oldroyd G.E."/>
            <person name="Geurts R."/>
            <person name="Cannon S.B."/>
            <person name="Udvardi M.K."/>
            <person name="Benedito V.A."/>
            <person name="Mayer K.F."/>
            <person name="Gouzy J."/>
            <person name="Schoof H."/>
            <person name="Van de Peer Y."/>
            <person name="Proost S."/>
            <person name="Cook D.R."/>
            <person name="Meyers B.C."/>
            <person name="Spannagl M."/>
            <person name="Cheung F."/>
            <person name="De Mita S."/>
            <person name="Krishnakumar V."/>
            <person name="Gundlach H."/>
            <person name="Zhou S."/>
            <person name="Mudge J."/>
            <person name="Bharti A.K."/>
            <person name="Murray J.D."/>
            <person name="Naoumkina M.A."/>
            <person name="Rosen B."/>
            <person name="Silverstein K.A."/>
            <person name="Tang H."/>
            <person name="Rombauts S."/>
            <person name="Zhao P.X."/>
            <person name="Zhou P."/>
            <person name="Barbe V."/>
            <person name="Bardou P."/>
            <person name="Bechner M."/>
            <person name="Bellec A."/>
            <person name="Berger A."/>
            <person name="Berges H."/>
            <person name="Bidwell S."/>
            <person name="Bisseling T."/>
            <person name="Choisne N."/>
            <person name="Couloux A."/>
            <person name="Denny R."/>
            <person name="Deshpande S."/>
            <person name="Dai X."/>
            <person name="Doyle J.J."/>
            <person name="Dudez A.M."/>
            <person name="Farmer A.D."/>
            <person name="Fouteau S."/>
            <person name="Franken C."/>
            <person name="Gibelin C."/>
            <person name="Gish J."/>
            <person name="Goldstein S."/>
            <person name="Gonzalez A.J."/>
            <person name="Green P.J."/>
            <person name="Hallab A."/>
            <person name="Hartog M."/>
            <person name="Hua A."/>
            <person name="Humphray S.J."/>
            <person name="Jeong D.H."/>
            <person name="Jing Y."/>
            <person name="Jocker A."/>
            <person name="Kenton S.M."/>
            <person name="Kim D.J."/>
            <person name="Klee K."/>
            <person name="Lai H."/>
            <person name="Lang C."/>
            <person name="Lin S."/>
            <person name="Macmil S.L."/>
            <person name="Magdelenat G."/>
            <person name="Matthews L."/>
            <person name="McCorrison J."/>
            <person name="Monaghan E.L."/>
            <person name="Mun J.H."/>
            <person name="Najar F.Z."/>
            <person name="Nicholson C."/>
            <person name="Noirot C."/>
            <person name="O'Bleness M."/>
            <person name="Paule C.R."/>
            <person name="Poulain J."/>
            <person name="Prion F."/>
            <person name="Qin B."/>
            <person name="Qu C."/>
            <person name="Retzel E.F."/>
            <person name="Riddle C."/>
            <person name="Sallet E."/>
            <person name="Samain S."/>
            <person name="Samson N."/>
            <person name="Sanders I."/>
            <person name="Saurat O."/>
            <person name="Scarpelli C."/>
            <person name="Schiex T."/>
            <person name="Segurens B."/>
            <person name="Severin A.J."/>
            <person name="Sherrier D.J."/>
            <person name="Shi R."/>
            <person name="Sims S."/>
            <person name="Singer S.R."/>
            <person name="Sinharoy S."/>
            <person name="Sterck L."/>
            <person name="Viollet A."/>
            <person name="Wang B.B."/>
            <person name="Wang K."/>
            <person name="Wang M."/>
            <person name="Wang X."/>
            <person name="Warfsmann J."/>
            <person name="Weissenbach J."/>
            <person name="White D.D."/>
            <person name="White J.D."/>
            <person name="Wiley G.B."/>
            <person name="Wincker P."/>
            <person name="Xing Y."/>
            <person name="Yang L."/>
            <person name="Yao Z."/>
            <person name="Ying F."/>
            <person name="Zhai J."/>
            <person name="Zhou L."/>
            <person name="Zuber A."/>
            <person name="Denarie J."/>
            <person name="Dixon R.A."/>
            <person name="May G.D."/>
            <person name="Schwartz D.C."/>
            <person name="Rogers J."/>
            <person name="Quetier F."/>
            <person name="Town C.D."/>
            <person name="Roe B.A."/>
        </authorList>
    </citation>
    <scope>NUCLEOTIDE SEQUENCE [LARGE SCALE GENOMIC DNA]</scope>
    <source>
        <strain evidence="6">A17</strain>
        <strain evidence="7 8">cv. Jemalong A17</strain>
    </source>
</reference>
<keyword evidence="2" id="KW-0832">Ubl conjugation</keyword>
<dbReference type="SUPFAM" id="SSF75632">
    <property type="entry name" value="Cullin homology domain"/>
    <property type="match status" value="1"/>
</dbReference>
<dbReference type="InterPro" id="IPR019559">
    <property type="entry name" value="Cullin_neddylation_domain"/>
</dbReference>
<dbReference type="GO" id="GO:0006511">
    <property type="term" value="P:ubiquitin-dependent protein catabolic process"/>
    <property type="evidence" value="ECO:0007669"/>
    <property type="project" value="InterPro"/>
</dbReference>
<comment type="similarity">
    <text evidence="3">Belongs to the cullin family.</text>
</comment>
<dbReference type="AlphaFoldDB" id="A0A072TY11"/>
<feature type="domain" description="Cullin family profile" evidence="4">
    <location>
        <begin position="1"/>
        <end position="104"/>
    </location>
</feature>
<dbReference type="Proteomes" id="UP000002051">
    <property type="component" value="Unassembled WGS sequence"/>
</dbReference>
<dbReference type="Pfam" id="PF10557">
    <property type="entry name" value="Cullin_Nedd8"/>
    <property type="match status" value="1"/>
</dbReference>
<keyword evidence="1" id="KW-1017">Isopeptide bond</keyword>
<dbReference type="InterPro" id="IPR036388">
    <property type="entry name" value="WH-like_DNA-bd_sf"/>
</dbReference>
<dbReference type="STRING" id="3880.A0A072TY11"/>
<organism evidence="6 8">
    <name type="scientific">Medicago truncatula</name>
    <name type="common">Barrel medic</name>
    <name type="synonym">Medicago tribuloides</name>
    <dbReference type="NCBI Taxonomy" id="3880"/>
    <lineage>
        <taxon>Eukaryota</taxon>
        <taxon>Viridiplantae</taxon>
        <taxon>Streptophyta</taxon>
        <taxon>Embryophyta</taxon>
        <taxon>Tracheophyta</taxon>
        <taxon>Spermatophyta</taxon>
        <taxon>Magnoliopsida</taxon>
        <taxon>eudicotyledons</taxon>
        <taxon>Gunneridae</taxon>
        <taxon>Pentapetalae</taxon>
        <taxon>rosids</taxon>
        <taxon>fabids</taxon>
        <taxon>Fabales</taxon>
        <taxon>Fabaceae</taxon>
        <taxon>Papilionoideae</taxon>
        <taxon>50 kb inversion clade</taxon>
        <taxon>NPAAA clade</taxon>
        <taxon>Hologalegina</taxon>
        <taxon>IRL clade</taxon>
        <taxon>Trifolieae</taxon>
        <taxon>Medicago</taxon>
    </lineage>
</organism>
<dbReference type="InterPro" id="IPR036390">
    <property type="entry name" value="WH_DNA-bd_sf"/>
</dbReference>
<dbReference type="SUPFAM" id="SSF46785">
    <property type="entry name" value="Winged helix' DNA-binding domain"/>
    <property type="match status" value="1"/>
</dbReference>
<evidence type="ECO:0000313" key="6">
    <source>
        <dbReference type="EMBL" id="KEH22354.1"/>
    </source>
</evidence>
<gene>
    <name evidence="5" type="ordered locus">MTR_7g039770</name>
    <name evidence="6" type="ordered locus">MTR_7g445230</name>
</gene>
<proteinExistence type="inferred from homology"/>
<dbReference type="GO" id="GO:0031461">
    <property type="term" value="C:cullin-RING ubiquitin ligase complex"/>
    <property type="evidence" value="ECO:0007669"/>
    <property type="project" value="InterPro"/>
</dbReference>
<dbReference type="PROSITE" id="PS01256">
    <property type="entry name" value="CULLIN_1"/>
    <property type="match status" value="1"/>
</dbReference>
<dbReference type="GO" id="GO:0031625">
    <property type="term" value="F:ubiquitin protein ligase binding"/>
    <property type="evidence" value="ECO:0007669"/>
    <property type="project" value="InterPro"/>
</dbReference>
<reference evidence="6 8" key="2">
    <citation type="journal article" date="2014" name="BMC Genomics">
        <title>An improved genome release (version Mt4.0) for the model legume Medicago truncatula.</title>
        <authorList>
            <person name="Tang H."/>
            <person name="Krishnakumar V."/>
            <person name="Bidwell S."/>
            <person name="Rosen B."/>
            <person name="Chan A."/>
            <person name="Zhou S."/>
            <person name="Gentzbittel L."/>
            <person name="Childs K.L."/>
            <person name="Yandell M."/>
            <person name="Gundlach H."/>
            <person name="Mayer K.F."/>
            <person name="Schwartz D.C."/>
            <person name="Town C.D."/>
        </authorList>
    </citation>
    <scope>GENOME REANNOTATION</scope>
    <source>
        <strain evidence="6">A17</strain>
        <strain evidence="7 8">cv. Jemalong A17</strain>
    </source>
</reference>
<dbReference type="HOGENOM" id="CLU_1392091_0_0_1"/>
<reference evidence="7" key="3">
    <citation type="submission" date="2015-04" db="UniProtKB">
        <authorList>
            <consortium name="EnsemblPlants"/>
        </authorList>
    </citation>
    <scope>IDENTIFICATION</scope>
    <source>
        <strain evidence="7">cv. Jemalong A17</strain>
    </source>
</reference>
<evidence type="ECO:0000256" key="1">
    <source>
        <dbReference type="ARBA" id="ARBA00022499"/>
    </source>
</evidence>
<name>A0A072TY11_MEDTR</name>
<dbReference type="EMBL" id="CM001223">
    <property type="protein sequence ID" value="KEH22354.1"/>
    <property type="molecule type" value="Genomic_DNA"/>
</dbReference>
<evidence type="ECO:0000259" key="4">
    <source>
        <dbReference type="PROSITE" id="PS50069"/>
    </source>
</evidence>
<dbReference type="Gene3D" id="3.30.230.130">
    <property type="entry name" value="Cullin, Chain C, Domain 2"/>
    <property type="match status" value="1"/>
</dbReference>
<dbReference type="SMART" id="SM00182">
    <property type="entry name" value="CULLIN"/>
    <property type="match status" value="1"/>
</dbReference>
<dbReference type="EnsemblPlants" id="KEH22354">
    <property type="protein sequence ID" value="KEH22354"/>
    <property type="gene ID" value="MTR_7g445230"/>
</dbReference>
<evidence type="ECO:0000313" key="8">
    <source>
        <dbReference type="Proteomes" id="UP000002051"/>
    </source>
</evidence>
<dbReference type="SMART" id="SM00884">
    <property type="entry name" value="Cullin_Nedd8"/>
    <property type="match status" value="1"/>
</dbReference>
<dbReference type="EnsemblPlants" id="KEH22341">
    <property type="protein sequence ID" value="KEH22341"/>
    <property type="gene ID" value="MTR_7g039770"/>
</dbReference>
<dbReference type="Pfam" id="PF26557">
    <property type="entry name" value="Cullin_AB"/>
    <property type="match status" value="1"/>
</dbReference>